<evidence type="ECO:0000313" key="3">
    <source>
        <dbReference type="EMBL" id="AQS53846.1"/>
    </source>
</evidence>
<proteinExistence type="predicted"/>
<dbReference type="STRING" id="708126.BW727_101479"/>
<dbReference type="EMBL" id="CP019728">
    <property type="protein sequence ID" value="AQS53846.1"/>
    <property type="molecule type" value="Genomic_DNA"/>
</dbReference>
<keyword evidence="1" id="KW-0175">Coiled coil</keyword>
<evidence type="ECO:0000256" key="2">
    <source>
        <dbReference type="SAM" id="Phobius"/>
    </source>
</evidence>
<dbReference type="RefSeq" id="WP_062470839.1">
    <property type="nucleotide sequence ID" value="NZ_BBYN01000023.1"/>
</dbReference>
<evidence type="ECO:0000313" key="4">
    <source>
        <dbReference type="Proteomes" id="UP000188993"/>
    </source>
</evidence>
<feature type="coiled-coil region" evidence="1">
    <location>
        <begin position="71"/>
        <end position="105"/>
    </location>
</feature>
<dbReference type="Proteomes" id="UP000188993">
    <property type="component" value="Chromosome"/>
</dbReference>
<name>A0A1S6IQM5_9LACT</name>
<evidence type="ECO:0000256" key="1">
    <source>
        <dbReference type="SAM" id="Coils"/>
    </source>
</evidence>
<keyword evidence="3" id="KW-0131">Cell cycle</keyword>
<dbReference type="Pfam" id="PF04977">
    <property type="entry name" value="DivIC"/>
    <property type="match status" value="1"/>
</dbReference>
<dbReference type="InterPro" id="IPR039076">
    <property type="entry name" value="DivIC"/>
</dbReference>
<keyword evidence="4" id="KW-1185">Reference proteome</keyword>
<dbReference type="InterPro" id="IPR007060">
    <property type="entry name" value="FtsL/DivIC"/>
</dbReference>
<gene>
    <name evidence="3" type="primary">ftsB</name>
    <name evidence="3" type="ORF">BW727_101479</name>
</gene>
<dbReference type="PANTHER" id="PTHR40027">
    <property type="entry name" value="CELL DIVISION PROTEIN DIVIC"/>
    <property type="match status" value="1"/>
</dbReference>
<dbReference type="AlphaFoldDB" id="A0A1S6IQM5"/>
<dbReference type="PANTHER" id="PTHR40027:SF1">
    <property type="entry name" value="CELL DIVISION PROTEIN DIVIC"/>
    <property type="match status" value="1"/>
</dbReference>
<keyword evidence="2" id="KW-0472">Membrane</keyword>
<feature type="transmembrane region" description="Helical" evidence="2">
    <location>
        <begin position="47"/>
        <end position="65"/>
    </location>
</feature>
<dbReference type="GO" id="GO:0051301">
    <property type="term" value="P:cell division"/>
    <property type="evidence" value="ECO:0007669"/>
    <property type="project" value="UniProtKB-KW"/>
</dbReference>
<keyword evidence="2" id="KW-1133">Transmembrane helix</keyword>
<reference evidence="3 4" key="1">
    <citation type="journal article" date="2014" name="Int. J. Syst. Evol. Microbiol.">
        <title>Jeotgalibaca dankookensis gen. nov., sp. nov., a member of the family Carnobacteriaceae, isolated from seujeot (Korean traditional food).</title>
        <authorList>
            <person name="Lee D.G."/>
            <person name="Trujillo M.E."/>
            <person name="Kang H."/>
            <person name="Ahn T.Y."/>
        </authorList>
    </citation>
    <scope>NUCLEOTIDE SEQUENCE [LARGE SCALE GENOMIC DNA]</scope>
    <source>
        <strain evidence="3 4">EX-07</strain>
    </source>
</reference>
<protein>
    <submittedName>
        <fullName evidence="3">Cell division protein FtsB</fullName>
    </submittedName>
</protein>
<organism evidence="3 4">
    <name type="scientific">Jeotgalibaca dankookensis</name>
    <dbReference type="NCBI Taxonomy" id="708126"/>
    <lineage>
        <taxon>Bacteria</taxon>
        <taxon>Bacillati</taxon>
        <taxon>Bacillota</taxon>
        <taxon>Bacilli</taxon>
        <taxon>Lactobacillales</taxon>
        <taxon>Carnobacteriaceae</taxon>
        <taxon>Jeotgalibaca</taxon>
    </lineage>
</organism>
<dbReference type="KEGG" id="jda:BW727_101479"/>
<accession>A0A1S6IQM5</accession>
<sequence length="140" mass="16745">MLFKRQEEIEERQQENITHIDNDYIDQEKTKKRKKALQKLKAKRRMGFILLFGLVLLLPLTYRLVDSMMLVRDMDTQIIEATKEKKTIEDKNQELNIQLGLLQDDDYIAKLARSRYYYSKDNEIIFSLPEDNQNKTDSNN</sequence>
<keyword evidence="2" id="KW-0812">Transmembrane</keyword>
<dbReference type="OrthoDB" id="2991180at2"/>
<keyword evidence="3" id="KW-0132">Cell division</keyword>